<dbReference type="RefSeq" id="WP_050567479.1">
    <property type="nucleotide sequence ID" value="NZ_BAOJ01000217.1"/>
</dbReference>
<proteinExistence type="predicted"/>
<reference evidence="1 2" key="1">
    <citation type="submission" date="2019-07" db="EMBL/GenBank/DDBJ databases">
        <title>Whole genome shotgun sequence of Vibrio sagamiensis NBRC 104589.</title>
        <authorList>
            <person name="Hosoyama A."/>
            <person name="Uohara A."/>
            <person name="Ohji S."/>
            <person name="Ichikawa N."/>
        </authorList>
    </citation>
    <scope>NUCLEOTIDE SEQUENCE [LARGE SCALE GENOMIC DNA]</scope>
    <source>
        <strain evidence="1 2">NBRC 104589</strain>
    </source>
</reference>
<evidence type="ECO:0000313" key="1">
    <source>
        <dbReference type="EMBL" id="GEM74974.1"/>
    </source>
</evidence>
<organism evidence="1 2">
    <name type="scientific">Vibrio sagamiensis NBRC 104589</name>
    <dbReference type="NCBI Taxonomy" id="1219064"/>
    <lineage>
        <taxon>Bacteria</taxon>
        <taxon>Pseudomonadati</taxon>
        <taxon>Pseudomonadota</taxon>
        <taxon>Gammaproteobacteria</taxon>
        <taxon>Vibrionales</taxon>
        <taxon>Vibrionaceae</taxon>
        <taxon>Vibrio</taxon>
    </lineage>
</organism>
<dbReference type="Proteomes" id="UP000321922">
    <property type="component" value="Unassembled WGS sequence"/>
</dbReference>
<sequence>MVKQLQVANECLISEGNCEHALYSLLITSKIKVQNDDSQLEQQKLLFFKDSYTELQQGLYPIQAQVTLANFIELRIGLMRQHMLLEVLSHNRYNTPIDFPGSYQLLTQSLRTDSLRSQHLQLFNETLDLRSPITQNYLILLSSLLDKHSVKSTVSTEMERLMSTFFKELANNQNLPQRCNECTTTFIVEYYNNTGEDKRYEEINAIDFIAKRMSKVVGFENYRIAFPQYYRRNVVPFLIDYKIFIHQNAARFINSNGDLSSLNYEETYLSLINLIKKVENEGIQSNVTDIVNKTFKWLTATGQIESILSAGVEFNGLRTNKSYSVSQNKIFGINIFANVVLAKLPKVMEGEVLRYGCGRDEWRLPAVLYMLLEDKCVYTPSFDRNSFSITASTTFGEQDKHNYFISIFHKPTDTTIFLQSIYKKQEVVIYRSSLEAFNTEDLTMYITNTNPAYTEDETQMAVIQLTDDIFRSNYGGVIKNNSFYFVEELSQPEFNIFRADDYGCTFLNRSKAHQIDCLERKLRKFDDLPSYFYKNMKSLGLVIPYNRSTIRSVIAREDAKKIELEKAKIDASVKAAILGRGWGGGIGPYGL</sequence>
<comment type="caution">
    <text evidence="1">The sequence shown here is derived from an EMBL/GenBank/DDBJ whole genome shotgun (WGS) entry which is preliminary data.</text>
</comment>
<dbReference type="EMBL" id="BJXJ01000008">
    <property type="protein sequence ID" value="GEM74974.1"/>
    <property type="molecule type" value="Genomic_DNA"/>
</dbReference>
<protein>
    <submittedName>
        <fullName evidence="1">Uncharacterized protein</fullName>
    </submittedName>
</protein>
<name>A0A511QCE8_9VIBR</name>
<evidence type="ECO:0000313" key="2">
    <source>
        <dbReference type="Proteomes" id="UP000321922"/>
    </source>
</evidence>
<gene>
    <name evidence="1" type="ORF">VSA01S_10860</name>
</gene>
<accession>A0A511QCE8</accession>
<keyword evidence="2" id="KW-1185">Reference proteome</keyword>
<dbReference type="AlphaFoldDB" id="A0A511QCE8"/>